<dbReference type="Gene3D" id="3.30.70.240">
    <property type="match status" value="1"/>
</dbReference>
<dbReference type="Pfam" id="PF00009">
    <property type="entry name" value="GTP_EFTU"/>
    <property type="match status" value="1"/>
</dbReference>
<dbReference type="SMART" id="SM00838">
    <property type="entry name" value="EFG_C"/>
    <property type="match status" value="1"/>
</dbReference>
<dbReference type="Pfam" id="PF03764">
    <property type="entry name" value="EFG_IV"/>
    <property type="match status" value="1"/>
</dbReference>
<evidence type="ECO:0000256" key="6">
    <source>
        <dbReference type="ARBA" id="ARBA00023134"/>
    </source>
</evidence>
<dbReference type="InterPro" id="IPR005225">
    <property type="entry name" value="Small_GTP-bd"/>
</dbReference>
<gene>
    <name evidence="8" type="primary">ef2</name>
    <name evidence="8" type="ORF">CPARA_1gp145</name>
</gene>
<evidence type="ECO:0000256" key="1">
    <source>
        <dbReference type="ARBA" id="ARBA00004496"/>
    </source>
</evidence>
<dbReference type="GeneID" id="10447040"/>
<accession>F2HHK7</accession>
<dbReference type="GO" id="GO:0003924">
    <property type="term" value="F:GTPase activity"/>
    <property type="evidence" value="ECO:0007669"/>
    <property type="project" value="InterPro"/>
</dbReference>
<evidence type="ECO:0000313" key="9">
    <source>
        <dbReference type="Proteomes" id="UP000243423"/>
    </source>
</evidence>
<keyword evidence="2" id="KW-0963">Cytoplasm</keyword>
<dbReference type="FunFam" id="3.30.70.240:FF:000003">
    <property type="entry name" value="Translation elongation factor 2"/>
    <property type="match status" value="1"/>
</dbReference>
<dbReference type="GO" id="GO:0043022">
    <property type="term" value="F:ribosome binding"/>
    <property type="evidence" value="ECO:0007669"/>
    <property type="project" value="TreeGrafter"/>
</dbReference>
<dbReference type="PROSITE" id="PS00301">
    <property type="entry name" value="G_TR_1"/>
    <property type="match status" value="1"/>
</dbReference>
<dbReference type="InterPro" id="IPR041095">
    <property type="entry name" value="EFG_II"/>
</dbReference>
<sequence length="848" mass="95553">MVNFSVDQVREIMEKRHNIRNISIIAHVDHGKSTLTDSLVAAAGIISLDSAGNARLTDTRPDEQERGITIKSTGISLFFEIQEDFLLPKEINGNKFLINLIDSPGHVDFSSEVTAALRVTDGALVIIDCIEGVCVQTETVLRQALSERIKPVVVVNKLDRGFLELQADAESMYRNFSRVVENINVLIATYRDDVFGEMQVYPEQNTVAFSAGLHGWAFTLGQFARMYAKKWKIEKEKKLDFIEKLTSRLWGDNFFDINSKRWIKRSKQEHPRAFCHFIINPIKKIIEFSMADKIEELEHILSTFDIKLNSEDKKLKQKNLMKRTMQKFLSADKALLEMIVLKLPSPAEAQSYRIDNLYQGPLDDFVAQSIKNCDPQGPLMVYISKMIPSTDKGRFIAFGRVFSGTVKTGQKVRIMGPNYVFGKKNDLAIKNIQRTLLMMGRKAEIIESVPCGNTVGLVGLDQSIVKSGTITDHEDAYPFRNMKYSISPVVRVAVEPKAPGDLPKLVEGLKRLAKSDPLIQCTIEESGEHIIAGAGELHLEICLKDLQEDFMNGAELIVSQPIVSYRETVLGVSNPELNSVCISKSPNKHNRIYCFAEPLKQGLAEAIEEGKIKFNDEPKIRAKQLKKEFGMDEESAKKIWSFGPDMNGPNLLIDKTKGIQYLNEIKDSCVSAFQWVSKEGVLCSENIRNISFNIVDVILHADSIHRGGGQIIPTARRSFYGAQLLAKPRLLEPVYLVEIQCPEQVVSSVYSVLNRKRGQVFEETKKVGTPMFTLKAFLPVQESFGFTTDLRASTAGQAFPQCVFDHWQIIQGNPLDKTDKSFELVKNIRKRKGMKDDIPTIDVFYDKI</sequence>
<dbReference type="InterPro" id="IPR005517">
    <property type="entry name" value="Transl_elong_EFG/EF2_IV"/>
</dbReference>
<comment type="subcellular location">
    <subcellularLocation>
        <location evidence="1">Cytoplasm</location>
    </subcellularLocation>
</comment>
<dbReference type="GO" id="GO:0005829">
    <property type="term" value="C:cytosol"/>
    <property type="evidence" value="ECO:0007669"/>
    <property type="project" value="TreeGrafter"/>
</dbReference>
<dbReference type="InterPro" id="IPR000640">
    <property type="entry name" value="EFG_V-like"/>
</dbReference>
<dbReference type="Pfam" id="PF14492">
    <property type="entry name" value="EFG_III"/>
    <property type="match status" value="1"/>
</dbReference>
<dbReference type="GO" id="GO:0005525">
    <property type="term" value="F:GTP binding"/>
    <property type="evidence" value="ECO:0007669"/>
    <property type="project" value="UniProtKB-KW"/>
</dbReference>
<dbReference type="AlphaFoldDB" id="F2HHK7"/>
<dbReference type="InterPro" id="IPR035647">
    <property type="entry name" value="EFG_III/V"/>
</dbReference>
<keyword evidence="4 8" id="KW-0251">Elongation factor</keyword>
<proteinExistence type="predicted"/>
<dbReference type="NCBIfam" id="TIGR00231">
    <property type="entry name" value="small_GTP"/>
    <property type="match status" value="1"/>
</dbReference>
<dbReference type="SUPFAM" id="SSF52540">
    <property type="entry name" value="P-loop containing nucleoside triphosphate hydrolases"/>
    <property type="match status" value="1"/>
</dbReference>
<dbReference type="SUPFAM" id="SSF54980">
    <property type="entry name" value="EF-G C-terminal domain-like"/>
    <property type="match status" value="2"/>
</dbReference>
<dbReference type="InterPro" id="IPR014721">
    <property type="entry name" value="Ribsml_uS5_D2-typ_fold_subgr"/>
</dbReference>
<dbReference type="InterPro" id="IPR009000">
    <property type="entry name" value="Transl_B-barrel_sf"/>
</dbReference>
<dbReference type="PANTHER" id="PTHR42908">
    <property type="entry name" value="TRANSLATION ELONGATION FACTOR-RELATED"/>
    <property type="match status" value="1"/>
</dbReference>
<dbReference type="EMBL" id="CP002172">
    <property type="protein sequence ID" value="AEA38803.1"/>
    <property type="molecule type" value="Genomic_DNA"/>
</dbReference>
<dbReference type="FunFam" id="3.30.230.10:FF:000006">
    <property type="entry name" value="Translation elongation factor 2"/>
    <property type="match status" value="1"/>
</dbReference>
<reference evidence="8 9" key="1">
    <citation type="journal article" date="2011" name="Genome Biol. Evol.">
        <title>Complete nucleomorph genome sequence of the nonphotosynthetic alga Cryptomonas paramecium reveals a core nucleomorph gene set.</title>
        <authorList>
            <person name="Tanifuji G."/>
            <person name="Onodera N.T."/>
            <person name="Wheeler T.J."/>
            <person name="Dlutek M."/>
            <person name="Donaher N."/>
            <person name="Archibald J.M."/>
        </authorList>
    </citation>
    <scope>NUCLEOTIDE SEQUENCE [LARGE SCALE GENOMIC DNA]</scope>
    <source>
        <strain evidence="8 9">CCAP977/2A</strain>
    </source>
</reference>
<dbReference type="InterPro" id="IPR004161">
    <property type="entry name" value="EFTu-like_2"/>
</dbReference>
<dbReference type="FunFam" id="3.40.50.300:FF:000058">
    <property type="entry name" value="Translation elongation factor 2"/>
    <property type="match status" value="1"/>
</dbReference>
<organism evidence="8 9">
    <name type="scientific">Cryptomonas paramaecium</name>
    <dbReference type="NCBI Taxonomy" id="2898"/>
    <lineage>
        <taxon>Eukaryota</taxon>
        <taxon>Cryptophyceae</taxon>
        <taxon>Cryptomonadales</taxon>
        <taxon>Cryptomonadaceae</taxon>
        <taxon>Cryptomonas</taxon>
    </lineage>
</organism>
<dbReference type="CDD" id="cd01885">
    <property type="entry name" value="EF2"/>
    <property type="match status" value="1"/>
</dbReference>
<dbReference type="Pfam" id="PF03144">
    <property type="entry name" value="GTP_EFTU_D2"/>
    <property type="match status" value="1"/>
</dbReference>
<keyword evidence="6" id="KW-0342">GTP-binding</keyword>
<evidence type="ECO:0000256" key="4">
    <source>
        <dbReference type="ARBA" id="ARBA00022768"/>
    </source>
</evidence>
<dbReference type="GO" id="GO:1990904">
    <property type="term" value="C:ribonucleoprotein complex"/>
    <property type="evidence" value="ECO:0007669"/>
    <property type="project" value="TreeGrafter"/>
</dbReference>
<feature type="domain" description="Tr-type G" evidence="7">
    <location>
        <begin position="17"/>
        <end position="246"/>
    </location>
</feature>
<dbReference type="Gene3D" id="3.40.50.300">
    <property type="entry name" value="P-loop containing nucleotide triphosphate hydrolases"/>
    <property type="match status" value="1"/>
</dbReference>
<dbReference type="Gene3D" id="3.30.230.10">
    <property type="match status" value="1"/>
</dbReference>
<dbReference type="PRINTS" id="PR00315">
    <property type="entry name" value="ELONGATNFCT"/>
</dbReference>
<dbReference type="Proteomes" id="UP000243423">
    <property type="component" value="Nucleomorph 1"/>
</dbReference>
<dbReference type="CDD" id="cd16268">
    <property type="entry name" value="EF2_II"/>
    <property type="match status" value="1"/>
</dbReference>
<dbReference type="RefSeq" id="XP_003239701.1">
    <property type="nucleotide sequence ID" value="XM_003239653.1"/>
</dbReference>
<dbReference type="FunFam" id="2.40.30.10:FF:000010">
    <property type="entry name" value="Translation elongation factor 2"/>
    <property type="match status" value="1"/>
</dbReference>
<protein>
    <submittedName>
        <fullName evidence="8">Elongation factor EF-2</fullName>
    </submittedName>
</protein>
<dbReference type="CDD" id="cd16261">
    <property type="entry name" value="EF2_snRNP_III"/>
    <property type="match status" value="1"/>
</dbReference>
<name>F2HHK7_9CRYP</name>
<dbReference type="CDD" id="cd01681">
    <property type="entry name" value="aeEF2_snRNP_like_IV"/>
    <property type="match status" value="1"/>
</dbReference>
<dbReference type="InterPro" id="IPR031157">
    <property type="entry name" value="G_TR_CS"/>
</dbReference>
<dbReference type="InterPro" id="IPR027417">
    <property type="entry name" value="P-loop_NTPase"/>
</dbReference>
<dbReference type="CDD" id="cd04096">
    <property type="entry name" value="eEF2_snRNP_like_C"/>
    <property type="match status" value="1"/>
</dbReference>
<dbReference type="PROSITE" id="PS51722">
    <property type="entry name" value="G_TR_2"/>
    <property type="match status" value="1"/>
</dbReference>
<dbReference type="Gene3D" id="2.40.30.10">
    <property type="entry name" value="Translation factors"/>
    <property type="match status" value="1"/>
</dbReference>
<dbReference type="SMART" id="SM00889">
    <property type="entry name" value="EFG_IV"/>
    <property type="match status" value="1"/>
</dbReference>
<evidence type="ECO:0000313" key="8">
    <source>
        <dbReference type="EMBL" id="AEA38803.1"/>
    </source>
</evidence>
<dbReference type="GO" id="GO:0003746">
    <property type="term" value="F:translation elongation factor activity"/>
    <property type="evidence" value="ECO:0007669"/>
    <property type="project" value="UniProtKB-KW"/>
</dbReference>
<dbReference type="PANTHER" id="PTHR42908:SF10">
    <property type="entry name" value="EUKARYOTIC TRANSLATION ELONGATION FACTOR 2"/>
    <property type="match status" value="1"/>
</dbReference>
<geneLocation type="nucleomorph" evidence="8"/>
<dbReference type="SUPFAM" id="SSF50447">
    <property type="entry name" value="Translation proteins"/>
    <property type="match status" value="1"/>
</dbReference>
<evidence type="ECO:0000256" key="5">
    <source>
        <dbReference type="ARBA" id="ARBA00022917"/>
    </source>
</evidence>
<dbReference type="Pfam" id="PF00679">
    <property type="entry name" value="EFG_C"/>
    <property type="match status" value="1"/>
</dbReference>
<dbReference type="FunFam" id="3.30.70.870:FF:000002">
    <property type="entry name" value="Translation elongation factor 2"/>
    <property type="match status" value="1"/>
</dbReference>
<keyword evidence="5" id="KW-0648">Protein biosynthesis</keyword>
<dbReference type="SUPFAM" id="SSF54211">
    <property type="entry name" value="Ribosomal protein S5 domain 2-like"/>
    <property type="match status" value="1"/>
</dbReference>
<evidence type="ECO:0000256" key="2">
    <source>
        <dbReference type="ARBA" id="ARBA00022490"/>
    </source>
</evidence>
<dbReference type="InterPro" id="IPR020568">
    <property type="entry name" value="Ribosomal_Su5_D2-typ_SF"/>
</dbReference>
<dbReference type="Gene3D" id="3.30.70.870">
    <property type="entry name" value="Elongation Factor G (Translational Gtpase), domain 3"/>
    <property type="match status" value="1"/>
</dbReference>
<evidence type="ECO:0000256" key="3">
    <source>
        <dbReference type="ARBA" id="ARBA00022741"/>
    </source>
</evidence>
<keyword evidence="3" id="KW-0547">Nucleotide-binding</keyword>
<dbReference type="InterPro" id="IPR000795">
    <property type="entry name" value="T_Tr_GTP-bd_dom"/>
</dbReference>
<keyword evidence="8" id="KW-0542">Nucleomorph</keyword>
<evidence type="ECO:0000259" key="7">
    <source>
        <dbReference type="PROSITE" id="PS51722"/>
    </source>
</evidence>